<proteinExistence type="predicted"/>
<accession>A0A0M0JCK6</accession>
<dbReference type="Pfam" id="PF24798">
    <property type="entry name" value="Ig-CFAP74_4th"/>
    <property type="match status" value="1"/>
</dbReference>
<dbReference type="Gene3D" id="2.60.40.10">
    <property type="entry name" value="Immunoglobulins"/>
    <property type="match status" value="3"/>
</dbReference>
<feature type="compositionally biased region" description="Acidic residues" evidence="1">
    <location>
        <begin position="15"/>
        <end position="33"/>
    </location>
</feature>
<evidence type="ECO:0000313" key="4">
    <source>
        <dbReference type="EMBL" id="KOO24331.1"/>
    </source>
</evidence>
<feature type="region of interest" description="Disordered" evidence="1">
    <location>
        <begin position="1"/>
        <end position="44"/>
    </location>
</feature>
<evidence type="ECO:0000259" key="2">
    <source>
        <dbReference type="Pfam" id="PF24778"/>
    </source>
</evidence>
<comment type="caution">
    <text evidence="4">The sequence shown here is derived from an EMBL/GenBank/DDBJ whole genome shotgun (WGS) entry which is preliminary data.</text>
</comment>
<evidence type="ECO:0000259" key="3">
    <source>
        <dbReference type="Pfam" id="PF24798"/>
    </source>
</evidence>
<dbReference type="InterPro" id="IPR056307">
    <property type="entry name" value="Ig-CFAP74_3rd"/>
</dbReference>
<dbReference type="Proteomes" id="UP000037460">
    <property type="component" value="Unassembled WGS sequence"/>
</dbReference>
<sequence length="1464" mass="157281">MATHLPPPPSGFLSFDDEEDFDPLESYDPDPENEPAMPAASGPDVAADAAALLKKATHSNGMLSTYDDDKTYKDRVHRARVAGDFQYLRKRAEDASEAASVAQRNERTQGERYEELRNRSAEAEAEVERLTDLGKTQPNIGAQQAAHSRLADALGAERAQAETMSRAVAAARAAERIVKGSRDAEERAKAAEHVRQQQARSQLEQARAGHKRAVLSLRERVAKEREGADEIAEGYRQRNDERAVAVMELKESTAAISAQMRAANAKRAERQAEVERSRQAEKAAILAAGGNPYMVFRQREEEARLARERAKMERQLDANMTELQGTILQGYKEEAEKRDKAKTSREMIEAKAKAISSNGKAQSNTKFMFENTKAKVSVIDPTSKLDHINPSQHMTVKSRPDWKMGLTTAEAGVDNLGMGSGNTKYGGKIVVDPDVVDYYAEKYPEVTAEMMAKAEVKVAKARAAGVPPGGHKTAIALPEPTAATVRLMAAEASARHEAVDELLEPEAEGLWESAVDGVEGPLRPSKGAKENAFGLRELSTLEKRYMAEAQARQKPNQIIPQVVGGKTWSGPAFICKPNVILFADFDVGKTYEIKFTLTNVSYTFNAFRPAALPDAVASFFELSHVPPGRMSAGVTADLFIKFSPKINQDIESEITFNTATGPMTVPLKATTKKAKIALATPTIDFGAVVMGETRRLPLTFVNGGALDCPLTISTLHATMPTDPPADGEAIGGEEPAPLPPLFTFDAGVEQTVVKGYDTTTIMLTFAPRQPGDAATLFKLGYGPAQPDDEISVHGLGVAVPIYVERDTIDLLTCCYDGLYRESVVLHNRSKTALKVNVLVPRPLKGYLEFVPSTGFVQARSPFAVSLKLRANPDILKTCEQYITDEVLSIPISVSVPEQVLPVSFMLRAQLTDPTLRFERDGLEVSTLHFGSCPLNASRILELSIRNVSALPQRFGFLPLPKELDVQPGDAIGTILPGETLVRRVLFSPTAEITHKITLTCRTSLNRTYHLKCVGTGIQPILTLSSVKLSLPPTVEGDTSFGDVTLTNSSKHEARTFEFAPPVGSCLKLAPKPLDHAATLFLGVETPVVAVPMVLASSGGVTSEVAFGSVPVGQSRMVSIAIISREDVALQLTADPLEELGPFSLINALPLLPPRGAVEIDPETGEPSKVKLGGEARRSYRSDSCVLVHCGDVLVGSEASKTVTIENKSAFAVGYALKLLQAGHTNNGAAPVFDVSPTEAEIAGGATLTLTVRFAPDLASDSFWQLLEVSVPNQESSPHLLMLRGRSYESAGYVLAPEQHSQVGPSLLLAKARDTICLPTPALTGIPAAAPTDKRIIEVLLVPSGAAGAATATLLIGNCKALVPDPKAAGLEFSFEGLDDAASRRGFGVEPLKGVVKEGEQQAIKLSFTLKEEALAGTELGVIASFGVPQWAEVSLKCVLKGGTPPPAQPETIVLLKGYIAGRSH</sequence>
<feature type="region of interest" description="Disordered" evidence="1">
    <location>
        <begin position="92"/>
        <end position="120"/>
    </location>
</feature>
<name>A0A0M0JCK6_9EUKA</name>
<gene>
    <name evidence="4" type="ORF">Ctob_003867</name>
</gene>
<keyword evidence="4" id="KW-0969">Cilium</keyword>
<dbReference type="Pfam" id="PF24778">
    <property type="entry name" value="Ig-CFAP74_3rd"/>
    <property type="match status" value="1"/>
</dbReference>
<organism evidence="4 5">
    <name type="scientific">Chrysochromulina tobinii</name>
    <dbReference type="NCBI Taxonomy" id="1460289"/>
    <lineage>
        <taxon>Eukaryota</taxon>
        <taxon>Haptista</taxon>
        <taxon>Haptophyta</taxon>
        <taxon>Prymnesiophyceae</taxon>
        <taxon>Prymnesiales</taxon>
        <taxon>Chrysochromulinaceae</taxon>
        <taxon>Chrysochromulina</taxon>
    </lineage>
</organism>
<feature type="domain" description="CFAP74 fourth Ig-like" evidence="3">
    <location>
        <begin position="923"/>
        <end position="1016"/>
    </location>
</feature>
<protein>
    <submittedName>
        <fullName evidence="4">Flagellar associated protein</fullName>
    </submittedName>
</protein>
<dbReference type="PANTHER" id="PTHR22538:SF0">
    <property type="entry name" value="CILIA- AND FLAGELLA-ASSOCIATED PROTEIN 74"/>
    <property type="match status" value="1"/>
</dbReference>
<dbReference type="InterPro" id="IPR056310">
    <property type="entry name" value="Ig-CFAP74_4th"/>
</dbReference>
<keyword evidence="5" id="KW-1185">Reference proteome</keyword>
<feature type="domain" description="CFAP74 third Ig-like" evidence="2">
    <location>
        <begin position="801"/>
        <end position="911"/>
    </location>
</feature>
<feature type="compositionally biased region" description="Basic and acidic residues" evidence="1">
    <location>
        <begin position="104"/>
        <end position="120"/>
    </location>
</feature>
<dbReference type="Pfam" id="PF24771">
    <property type="entry name" value="Ig_CFAP74_1st"/>
    <property type="match status" value="1"/>
</dbReference>
<evidence type="ECO:0000313" key="5">
    <source>
        <dbReference type="Proteomes" id="UP000037460"/>
    </source>
</evidence>
<dbReference type="PANTHER" id="PTHR22538">
    <property type="entry name" value="CILIA- AND FLAGELLA-ASSOCIATED PROTEIN 74"/>
    <property type="match status" value="1"/>
</dbReference>
<feature type="compositionally biased region" description="Pro residues" evidence="1">
    <location>
        <begin position="1"/>
        <end position="10"/>
    </location>
</feature>
<keyword evidence="4" id="KW-0966">Cell projection</keyword>
<reference evidence="5" key="1">
    <citation type="journal article" date="2015" name="PLoS Genet.">
        <title>Genome Sequence and Transcriptome Analyses of Chrysochromulina tobin: Metabolic Tools for Enhanced Algal Fitness in the Prominent Order Prymnesiales (Haptophyceae).</title>
        <authorList>
            <person name="Hovde B.T."/>
            <person name="Deodato C.R."/>
            <person name="Hunsperger H.M."/>
            <person name="Ryken S.A."/>
            <person name="Yost W."/>
            <person name="Jha R.K."/>
            <person name="Patterson J."/>
            <person name="Monnat R.J. Jr."/>
            <person name="Barlow S.B."/>
            <person name="Starkenburg S.R."/>
            <person name="Cattolico R.A."/>
        </authorList>
    </citation>
    <scope>NUCLEOTIDE SEQUENCE</scope>
    <source>
        <strain evidence="5">CCMP291</strain>
    </source>
</reference>
<dbReference type="InterPro" id="IPR013783">
    <property type="entry name" value="Ig-like_fold"/>
</dbReference>
<dbReference type="OrthoDB" id="545169at2759"/>
<keyword evidence="4" id="KW-0282">Flagellum</keyword>
<dbReference type="EMBL" id="JWZX01003105">
    <property type="protein sequence ID" value="KOO24331.1"/>
    <property type="molecule type" value="Genomic_DNA"/>
</dbReference>
<evidence type="ECO:0000256" key="1">
    <source>
        <dbReference type="SAM" id="MobiDB-lite"/>
    </source>
</evidence>